<feature type="non-terminal residue" evidence="2">
    <location>
        <position position="1"/>
    </location>
</feature>
<dbReference type="AlphaFoldDB" id="A0A8J5M2X0"/>
<feature type="transmembrane region" description="Helical" evidence="1">
    <location>
        <begin position="24"/>
        <end position="41"/>
    </location>
</feature>
<gene>
    <name evidence="2" type="ORF">JG688_00011137</name>
</gene>
<keyword evidence="1" id="KW-0812">Transmembrane</keyword>
<dbReference type="EMBL" id="JAENGY010000758">
    <property type="protein sequence ID" value="KAG6957076.1"/>
    <property type="molecule type" value="Genomic_DNA"/>
</dbReference>
<dbReference type="Proteomes" id="UP000709295">
    <property type="component" value="Unassembled WGS sequence"/>
</dbReference>
<name>A0A8J5M2X0_9STRA</name>
<evidence type="ECO:0000256" key="1">
    <source>
        <dbReference type="SAM" id="Phobius"/>
    </source>
</evidence>
<evidence type="ECO:0000313" key="3">
    <source>
        <dbReference type="Proteomes" id="UP000709295"/>
    </source>
</evidence>
<proteinExistence type="predicted"/>
<organism evidence="2 3">
    <name type="scientific">Phytophthora aleatoria</name>
    <dbReference type="NCBI Taxonomy" id="2496075"/>
    <lineage>
        <taxon>Eukaryota</taxon>
        <taxon>Sar</taxon>
        <taxon>Stramenopiles</taxon>
        <taxon>Oomycota</taxon>
        <taxon>Peronosporomycetes</taxon>
        <taxon>Peronosporales</taxon>
        <taxon>Peronosporaceae</taxon>
        <taxon>Phytophthora</taxon>
    </lineage>
</organism>
<protein>
    <submittedName>
        <fullName evidence="2">Uncharacterized protein</fullName>
    </submittedName>
</protein>
<reference evidence="2" key="1">
    <citation type="submission" date="2021-01" db="EMBL/GenBank/DDBJ databases">
        <title>Phytophthora aleatoria, a newly-described species from Pinus radiata is distinct from Phytophthora cactorum isolates based on comparative genomics.</title>
        <authorList>
            <person name="Mcdougal R."/>
            <person name="Panda P."/>
            <person name="Williams N."/>
            <person name="Studholme D.J."/>
        </authorList>
    </citation>
    <scope>NUCLEOTIDE SEQUENCE</scope>
    <source>
        <strain evidence="2">NZFS 4037</strain>
    </source>
</reference>
<keyword evidence="1" id="KW-0472">Membrane</keyword>
<keyword evidence="3" id="KW-1185">Reference proteome</keyword>
<sequence>YDTSVTSKTPKPFTEPLRSRTSKVAMYIVVFFFTFLFWILVKYGTKIQADNKNLWPLQNFVEIVLVISVAMLGVYAFTFMEDKKNTESVRYSGSLMTPGGMQPYASDAHTLRDLIADYQVEVGQRPNMDEIMRTVYTGHKHFVSTHPDVGNSTVGVFISGPEALKRSTERAISEIGAGHFDVHEEEFEL</sequence>
<evidence type="ECO:0000313" key="2">
    <source>
        <dbReference type="EMBL" id="KAG6957076.1"/>
    </source>
</evidence>
<comment type="caution">
    <text evidence="2">The sequence shown here is derived from an EMBL/GenBank/DDBJ whole genome shotgun (WGS) entry which is preliminary data.</text>
</comment>
<keyword evidence="1" id="KW-1133">Transmembrane helix</keyword>
<accession>A0A8J5M2X0</accession>
<feature type="transmembrane region" description="Helical" evidence="1">
    <location>
        <begin position="61"/>
        <end position="80"/>
    </location>
</feature>